<gene>
    <name evidence="2" type="ORF">R1CP_37300</name>
</gene>
<reference evidence="2 3" key="1">
    <citation type="submission" date="2014-07" db="EMBL/GenBank/DDBJ databases">
        <authorList>
            <person name="Zhang J.E."/>
            <person name="Yang H."/>
            <person name="Guo J."/>
            <person name="Deng Z."/>
            <person name="Luo H."/>
            <person name="Luo M."/>
            <person name="Zhao B."/>
        </authorList>
    </citation>
    <scope>NUCLEOTIDE SEQUENCE [LARGE SCALE GENOMIC DNA]</scope>
    <source>
        <strain evidence="2 3">1CP</strain>
        <plasmid evidence="3">Plasmid pr1cp1</plasmid>
    </source>
</reference>
<organism evidence="2 3">
    <name type="scientific">Rhodococcus opacus</name>
    <name type="common">Nocardia opaca</name>
    <dbReference type="NCBI Taxonomy" id="37919"/>
    <lineage>
        <taxon>Bacteria</taxon>
        <taxon>Bacillati</taxon>
        <taxon>Actinomycetota</taxon>
        <taxon>Actinomycetes</taxon>
        <taxon>Mycobacteriales</taxon>
        <taxon>Nocardiaceae</taxon>
        <taxon>Rhodococcus</taxon>
    </lineage>
</organism>
<keyword evidence="1" id="KW-0812">Transmembrane</keyword>
<accession>A0A1B1KHI9</accession>
<feature type="transmembrane region" description="Helical" evidence="1">
    <location>
        <begin position="20"/>
        <end position="44"/>
    </location>
</feature>
<sequence length="85" mass="9159">MFVYTAYLRAVYKGMVNVVAMVVAQGINEVTVTVMSLAVVAVFVKDVDKAIDKAIYIRAVQRVFCSFRSADLNGSHSGEIGSPVA</sequence>
<evidence type="ECO:0000256" key="1">
    <source>
        <dbReference type="SAM" id="Phobius"/>
    </source>
</evidence>
<dbReference type="Proteomes" id="UP000186108">
    <property type="component" value="Plasmid pR1CP1"/>
</dbReference>
<dbReference type="AlphaFoldDB" id="A0A1B1KHI9"/>
<geneLocation type="plasmid" evidence="3">
    <name>pr1cp1</name>
</geneLocation>
<protein>
    <submittedName>
        <fullName evidence="2">Putative membrane protein</fullName>
    </submittedName>
</protein>
<keyword evidence="1" id="KW-0472">Membrane</keyword>
<proteinExistence type="predicted"/>
<name>A0A1B1KHI9_RHOOP</name>
<evidence type="ECO:0000313" key="3">
    <source>
        <dbReference type="Proteomes" id="UP000186108"/>
    </source>
</evidence>
<keyword evidence="1" id="KW-1133">Transmembrane helix</keyword>
<keyword evidence="2" id="KW-0614">Plasmid</keyword>
<dbReference type="EMBL" id="CP009112">
    <property type="protein sequence ID" value="ANS32064.1"/>
    <property type="molecule type" value="Genomic_DNA"/>
</dbReference>
<dbReference type="RefSeq" id="WP_065493567.1">
    <property type="nucleotide sequence ID" value="NZ_CP009112.1"/>
</dbReference>
<evidence type="ECO:0000313" key="2">
    <source>
        <dbReference type="EMBL" id="ANS32064.1"/>
    </source>
</evidence>